<dbReference type="HOGENOM" id="CLU_2685014_0_0_6"/>
<dbReference type="Proteomes" id="UP000025241">
    <property type="component" value="Chromosome I"/>
</dbReference>
<gene>
    <name evidence="1" type="ORF">PKB_0755</name>
</gene>
<dbReference type="RefSeq" id="WP_043249139.1">
    <property type="nucleotide sequence ID" value="NZ_HG322950.1"/>
</dbReference>
<reference evidence="1 2" key="2">
    <citation type="submission" date="2014-05" db="EMBL/GenBank/DDBJ databases">
        <title>Genome sequence of the 3-chlorobenzoate degrading bacterium Pseudomonas knackmussii B13 shows multiple evidence for horizontal gene transfer.</title>
        <authorList>
            <person name="Miyazaki R."/>
            <person name="Bertelli C."/>
            <person name="Falquet L."/>
            <person name="Robinson-Rechavi M."/>
            <person name="Gharib W."/>
            <person name="Roy S."/>
            <person name="Van der Meer J.R."/>
        </authorList>
    </citation>
    <scope>NUCLEOTIDE SEQUENCE [LARGE SCALE GENOMIC DNA]</scope>
    <source>
        <strain evidence="1 2">B13</strain>
    </source>
</reference>
<accession>A0A024HCE0</accession>
<dbReference type="PATRIC" id="fig|1301098.3.peg.761"/>
<evidence type="ECO:0000313" key="1">
    <source>
        <dbReference type="EMBL" id="CDF82123.1"/>
    </source>
</evidence>
<dbReference type="STRING" id="1301098.PKB_0755"/>
<name>A0A024HCE0_PSEKB</name>
<dbReference type="EMBL" id="HG322950">
    <property type="protein sequence ID" value="CDF82123.1"/>
    <property type="molecule type" value="Genomic_DNA"/>
</dbReference>
<protein>
    <submittedName>
        <fullName evidence="1">Uncharacterized protein</fullName>
    </submittedName>
</protein>
<keyword evidence="2" id="KW-1185">Reference proteome</keyword>
<dbReference type="AlphaFoldDB" id="A0A024HCE0"/>
<proteinExistence type="predicted"/>
<sequence length="74" mass="7950">MSQNSIEHIDLIPHPLDAWRVALDALIACAPGDATAIAWHLADATRQLPDNSIAVEQLLPEATRANGKRLLTAS</sequence>
<reference evidence="1 2" key="1">
    <citation type="submission" date="2013-03" db="EMBL/GenBank/DDBJ databases">
        <authorList>
            <person name="Linke B."/>
        </authorList>
    </citation>
    <scope>NUCLEOTIDE SEQUENCE [LARGE SCALE GENOMIC DNA]</scope>
    <source>
        <strain evidence="1 2">B13</strain>
    </source>
</reference>
<evidence type="ECO:0000313" key="2">
    <source>
        <dbReference type="Proteomes" id="UP000025241"/>
    </source>
</evidence>
<dbReference type="OrthoDB" id="7031325at2"/>
<dbReference type="KEGG" id="pkc:PKB_0755"/>
<organism evidence="1 2">
    <name type="scientific">Pseudomonas knackmussii (strain DSM 6978 / CCUG 54928 / LMG 23759 / B13)</name>
    <dbReference type="NCBI Taxonomy" id="1301098"/>
    <lineage>
        <taxon>Bacteria</taxon>
        <taxon>Pseudomonadati</taxon>
        <taxon>Pseudomonadota</taxon>
        <taxon>Gammaproteobacteria</taxon>
        <taxon>Pseudomonadales</taxon>
        <taxon>Pseudomonadaceae</taxon>
        <taxon>Pseudomonas</taxon>
    </lineage>
</organism>